<dbReference type="InterPro" id="IPR010472">
    <property type="entry name" value="FH3_dom"/>
</dbReference>
<dbReference type="InterPro" id="IPR051661">
    <property type="entry name" value="Actin_filament_regulator"/>
</dbReference>
<accession>A0A0W0GAQ6</accession>
<dbReference type="eggNOG" id="KOG1922">
    <property type="taxonomic scope" value="Eukaryota"/>
</dbReference>
<dbReference type="GO" id="GO:0030036">
    <property type="term" value="P:actin cytoskeleton organization"/>
    <property type="evidence" value="ECO:0007669"/>
    <property type="project" value="InterPro"/>
</dbReference>
<dbReference type="GO" id="GO:0005938">
    <property type="term" value="C:cell cortex"/>
    <property type="evidence" value="ECO:0007669"/>
    <property type="project" value="UniProtKB-ARBA"/>
</dbReference>
<gene>
    <name evidence="5" type="ORF">WG66_1825</name>
</gene>
<dbReference type="PANTHER" id="PTHR47102">
    <property type="entry name" value="PROTEIN BNI1"/>
    <property type="match status" value="1"/>
</dbReference>
<dbReference type="Pfam" id="PF06371">
    <property type="entry name" value="Drf_GBD"/>
    <property type="match status" value="1"/>
</dbReference>
<organism evidence="5 6">
    <name type="scientific">Moniliophthora roreri</name>
    <name type="common">Frosty pod rot fungus</name>
    <name type="synonym">Monilia roreri</name>
    <dbReference type="NCBI Taxonomy" id="221103"/>
    <lineage>
        <taxon>Eukaryota</taxon>
        <taxon>Fungi</taxon>
        <taxon>Dikarya</taxon>
        <taxon>Basidiomycota</taxon>
        <taxon>Agaricomycotina</taxon>
        <taxon>Agaricomycetes</taxon>
        <taxon>Agaricomycetidae</taxon>
        <taxon>Agaricales</taxon>
        <taxon>Marasmiineae</taxon>
        <taxon>Marasmiaceae</taxon>
        <taxon>Moniliophthora</taxon>
    </lineage>
</organism>
<feature type="domain" description="GBD/FH3" evidence="4">
    <location>
        <begin position="355"/>
        <end position="843"/>
    </location>
</feature>
<evidence type="ECO:0000259" key="4">
    <source>
        <dbReference type="PROSITE" id="PS51232"/>
    </source>
</evidence>
<dbReference type="GO" id="GO:0003779">
    <property type="term" value="F:actin binding"/>
    <property type="evidence" value="ECO:0007669"/>
    <property type="project" value="InterPro"/>
</dbReference>
<feature type="coiled-coil region" evidence="2">
    <location>
        <begin position="875"/>
        <end position="909"/>
    </location>
</feature>
<protein>
    <submittedName>
        <fullName evidence="5">Putative RhoA GTPase effector DIA/Diaphanous</fullName>
    </submittedName>
</protein>
<feature type="compositionally biased region" description="Basic and acidic residues" evidence="3">
    <location>
        <begin position="327"/>
        <end position="341"/>
    </location>
</feature>
<dbReference type="Gene3D" id="1.25.10.10">
    <property type="entry name" value="Leucine-rich Repeat Variant"/>
    <property type="match status" value="1"/>
</dbReference>
<proteinExistence type="inferred from homology"/>
<evidence type="ECO:0000256" key="3">
    <source>
        <dbReference type="SAM" id="MobiDB-lite"/>
    </source>
</evidence>
<dbReference type="SUPFAM" id="SSF48371">
    <property type="entry name" value="ARM repeat"/>
    <property type="match status" value="1"/>
</dbReference>
<evidence type="ECO:0000313" key="5">
    <source>
        <dbReference type="EMBL" id="KTB45646.1"/>
    </source>
</evidence>
<dbReference type="GO" id="GO:0031267">
    <property type="term" value="F:small GTPase binding"/>
    <property type="evidence" value="ECO:0007669"/>
    <property type="project" value="InterPro"/>
</dbReference>
<name>A0A0W0GAQ6_MONRR</name>
<feature type="region of interest" description="Disordered" evidence="3">
    <location>
        <begin position="327"/>
        <end position="361"/>
    </location>
</feature>
<dbReference type="GO" id="GO:0015629">
    <property type="term" value="C:actin cytoskeleton"/>
    <property type="evidence" value="ECO:0007669"/>
    <property type="project" value="UniProtKB-ARBA"/>
</dbReference>
<dbReference type="InterPro" id="IPR010473">
    <property type="entry name" value="GTPase-bd"/>
</dbReference>
<dbReference type="GO" id="GO:0032153">
    <property type="term" value="C:cell division site"/>
    <property type="evidence" value="ECO:0007669"/>
    <property type="project" value="UniProtKB-ARBA"/>
</dbReference>
<feature type="compositionally biased region" description="Polar residues" evidence="3">
    <location>
        <begin position="284"/>
        <end position="294"/>
    </location>
</feature>
<comment type="similarity">
    <text evidence="1">Belongs to the formin homology family. BNI1 subfamily.</text>
</comment>
<dbReference type="InterPro" id="IPR016024">
    <property type="entry name" value="ARM-type_fold"/>
</dbReference>
<evidence type="ECO:0000256" key="2">
    <source>
        <dbReference type="SAM" id="Coils"/>
    </source>
</evidence>
<feature type="compositionally biased region" description="Acidic residues" evidence="3">
    <location>
        <begin position="263"/>
        <end position="275"/>
    </location>
</feature>
<dbReference type="AlphaFoldDB" id="A0A0W0GAQ6"/>
<dbReference type="InterPro" id="IPR014768">
    <property type="entry name" value="GBD/FH3_dom"/>
</dbReference>
<comment type="caution">
    <text evidence="5">The sequence shown here is derived from an EMBL/GenBank/DDBJ whole genome shotgun (WGS) entry which is preliminary data.</text>
</comment>
<dbReference type="InterPro" id="IPR011989">
    <property type="entry name" value="ARM-like"/>
</dbReference>
<dbReference type="GO" id="GO:0051301">
    <property type="term" value="P:cell division"/>
    <property type="evidence" value="ECO:0007669"/>
    <property type="project" value="UniProtKB-ARBA"/>
</dbReference>
<dbReference type="PROSITE" id="PS51232">
    <property type="entry name" value="GBD_FH3"/>
    <property type="match status" value="1"/>
</dbReference>
<reference evidence="5 6" key="1">
    <citation type="submission" date="2015-12" db="EMBL/GenBank/DDBJ databases">
        <title>Draft genome sequence of Moniliophthora roreri, the causal agent of frosty pod rot of cacao.</title>
        <authorList>
            <person name="Aime M.C."/>
            <person name="Diaz-Valderrama J.R."/>
            <person name="Kijpornyongpan T."/>
            <person name="Phillips-Mora W."/>
        </authorList>
    </citation>
    <scope>NUCLEOTIDE SEQUENCE [LARGE SCALE GENOMIC DNA]</scope>
    <source>
        <strain evidence="5 6">MCA 2952</strain>
    </source>
</reference>
<feature type="compositionally biased region" description="Basic and acidic residues" evidence="3">
    <location>
        <begin position="1074"/>
        <end position="1087"/>
    </location>
</feature>
<dbReference type="SMART" id="SM01139">
    <property type="entry name" value="Drf_FH3"/>
    <property type="match status" value="1"/>
</dbReference>
<feature type="region of interest" description="Disordered" evidence="3">
    <location>
        <begin position="263"/>
        <end position="297"/>
    </location>
</feature>
<evidence type="ECO:0000256" key="1">
    <source>
        <dbReference type="ARBA" id="ARBA00037935"/>
    </source>
</evidence>
<feature type="region of interest" description="Disordered" evidence="3">
    <location>
        <begin position="1074"/>
        <end position="1097"/>
    </location>
</feature>
<dbReference type="Proteomes" id="UP000054988">
    <property type="component" value="Unassembled WGS sequence"/>
</dbReference>
<keyword evidence="2" id="KW-0175">Coiled coil</keyword>
<dbReference type="PANTHER" id="PTHR47102:SF2">
    <property type="entry name" value="PROTEIN BNI1"/>
    <property type="match status" value="1"/>
</dbReference>
<dbReference type="Pfam" id="PF06367">
    <property type="entry name" value="Drf_FH3"/>
    <property type="match status" value="1"/>
</dbReference>
<dbReference type="SMART" id="SM01140">
    <property type="entry name" value="Drf_GBD"/>
    <property type="match status" value="1"/>
</dbReference>
<evidence type="ECO:0000313" key="6">
    <source>
        <dbReference type="Proteomes" id="UP000054988"/>
    </source>
</evidence>
<dbReference type="EMBL" id="LATX01000656">
    <property type="protein sequence ID" value="KTB45646.1"/>
    <property type="molecule type" value="Genomic_DNA"/>
</dbReference>
<sequence length="1097" mass="121947">MTSDVLIVPVTTVTHTLCFAEVGHDATAQDVIDNILEREQIKSEILGDLEDAGWALQRIRSERNGRKWEDEELDALGDGTVEPTTKIAPVLNAARPEEASQRHFSSFPLTNHLHTPVVRLVSLHPLLSLNLTFVRVPEIHDAFLHKCFVSKTTTVSEVIDLVVEELGLPTKPLPGAGGGAVDYVLEEVWSEDDTEKPSKLPASALIHPIVQSPFCANPFQSSAIRTFRFSIPKEWFQRKSRSVSSASMEPSQNTIRRLAALQEMEDEEEEGAEEEGTAKMSDGKTATPTHSPKSSADWRTANRLSSMFQLDGWLSGGGGRNSVVLSAEDKRKSVSEPRLVEQHTGSSLRHSGTESDTGDESDFEEAFNSMVDGMKLKPEKRQGMHALPLEQKKYLLRQHRQKGVASNTMPQMSPGRHAKTFGPASASGITRIVPQLTGGDGYMKRLSSWLPGTTSDGSPTSGNFEGAMPNGDNKAHIVEEPQPIQPQATGGYWGSWFTSSGGKNIDGSPKAYVDGLLTYKTMDRKLTKHLISVRIQLATSNAAWVQEFAGPEKGLETLGNLLASLVGKGGKRRSLTETETSNLSEIIKCIQQLVKNQIEHIPQPPLITHITYAMYGASLKLRTLITQLLVAIIYFYSDGHSAVLSALSDYSVAYDEKFRFETLVASLRIPDVHAYEVADDVSGFGSEEEGIWEARTATMVLINELTGTPDSVEDRIILREEFGRRGLNEAIVLLQYIRPPDLLSDELNEYTQEKLADEQAMRERARALFVDHGDGEGSESEVAFKDVVRLARQHGELYPIMVDILNHYTEILQKDMELHLKSDLFTVLDRFVEQAAMLDNFDDSWFVFMKRFAASVQHITGQELDVKAAPEASAINVVEEELEALRTKVEELSDERTSLRNELNQQIAELNTFKALPLNLPGSNNKGPAQGKQENFHGLVQRLVQKEKQVLALQAELDKFKTQHPGEGREADERAKRERDRVKWNALMEEIAKLKIKTGELEGELAFKDKEILYFKRSLESVYNRFLSREETREGNRVAEMDAEQLATRTIEKLALKDDQIASLVAEVAELKKQLASRPKSEKEAKVSSDAAATATA</sequence>